<reference evidence="1 2" key="1">
    <citation type="submission" date="2014-11" db="EMBL/GenBank/DDBJ databases">
        <title>Comparative genomics of Methylobacterium species.</title>
        <authorList>
            <person name="Chaudhry V."/>
            <person name="Patil P.B."/>
        </authorList>
    </citation>
    <scope>NUCLEOTIDE SEQUENCE [LARGE SCALE GENOMIC DNA]</scope>
    <source>
        <strain evidence="1 2">SE3.6</strain>
    </source>
</reference>
<sequence>MAEIVTASGAKIFIGPAVTSSTDTTAEFAALTWTEIGLVENLGEFGDESSAVNFTALGDGRVRKAKGARDAGMLSLTVAHDPTDAGQAALEAAEATNNKFAFKVVYPDRPVPTGTDGIDYFRALVMSKRKNVGSNDNVIRRTYSLGIDSQIFSVNAASA</sequence>
<evidence type="ECO:0008006" key="3">
    <source>
        <dbReference type="Google" id="ProtNLM"/>
    </source>
</evidence>
<keyword evidence="2" id="KW-1185">Reference proteome</keyword>
<protein>
    <recommendedName>
        <fullName evidence="3">Phage tail protein</fullName>
    </recommendedName>
</protein>
<organism evidence="1 2">
    <name type="scientific">Methylobacterium indicum</name>
    <dbReference type="NCBI Taxonomy" id="1775910"/>
    <lineage>
        <taxon>Bacteria</taxon>
        <taxon>Pseudomonadati</taxon>
        <taxon>Pseudomonadota</taxon>
        <taxon>Alphaproteobacteria</taxon>
        <taxon>Hyphomicrobiales</taxon>
        <taxon>Methylobacteriaceae</taxon>
        <taxon>Methylobacterium</taxon>
    </lineage>
</organism>
<proteinExistence type="predicted"/>
<dbReference type="EMBL" id="JTHG01000260">
    <property type="protein sequence ID" value="KMO15774.1"/>
    <property type="molecule type" value="Genomic_DNA"/>
</dbReference>
<accession>A0ABR5GZA3</accession>
<dbReference type="InterPro" id="IPR014918">
    <property type="entry name" value="Phage_tail_3"/>
</dbReference>
<name>A0ABR5GZA3_9HYPH</name>
<dbReference type="Proteomes" id="UP000036471">
    <property type="component" value="Unassembled WGS sequence"/>
</dbReference>
<dbReference type="Pfam" id="PF08813">
    <property type="entry name" value="Phage_tail_3"/>
    <property type="match status" value="1"/>
</dbReference>
<gene>
    <name evidence="1" type="ORF">QR79_23850</name>
</gene>
<evidence type="ECO:0000313" key="1">
    <source>
        <dbReference type="EMBL" id="KMO15774.1"/>
    </source>
</evidence>
<dbReference type="Gene3D" id="4.10.410.40">
    <property type="match status" value="1"/>
</dbReference>
<comment type="caution">
    <text evidence="1">The sequence shown here is derived from an EMBL/GenBank/DDBJ whole genome shotgun (WGS) entry which is preliminary data.</text>
</comment>
<evidence type="ECO:0000313" key="2">
    <source>
        <dbReference type="Proteomes" id="UP000036471"/>
    </source>
</evidence>
<dbReference type="RefSeq" id="WP_048428574.1">
    <property type="nucleotide sequence ID" value="NZ_JTHF01000129.1"/>
</dbReference>